<evidence type="ECO:0000313" key="6">
    <source>
        <dbReference type="Proteomes" id="UP000031594"/>
    </source>
</evidence>
<feature type="transmembrane region" description="Helical" evidence="2">
    <location>
        <begin position="148"/>
        <end position="170"/>
    </location>
</feature>
<dbReference type="SUPFAM" id="SSF81442">
    <property type="entry name" value="Cytochrome c oxidase subunit I-like"/>
    <property type="match status" value="1"/>
</dbReference>
<dbReference type="Gene3D" id="1.20.210.10">
    <property type="entry name" value="Cytochrome c oxidase-like, subunit I domain"/>
    <property type="match status" value="1"/>
</dbReference>
<dbReference type="Proteomes" id="UP000031594">
    <property type="component" value="Unassembled WGS sequence"/>
</dbReference>
<reference evidence="7" key="3">
    <citation type="submission" date="2019-03" db="EMBL/GenBank/DDBJ databases">
        <title>Complete genome of Methylacidiphilum kamchatkense Kam1.</title>
        <authorList>
            <person name="Kruse T."/>
            <person name="Murarilal Ratnadevi C."/>
            <person name="Erikstad H.-A."/>
            <person name="Birkeland N.-K."/>
        </authorList>
    </citation>
    <scope>NUCLEOTIDE SEQUENCE [LARGE SCALE GENOMIC DNA]</scope>
    <source>
        <strain evidence="7">kam1</strain>
    </source>
</reference>
<feature type="transmembrane region" description="Helical" evidence="2">
    <location>
        <begin position="27"/>
        <end position="48"/>
    </location>
</feature>
<feature type="transmembrane region" description="Helical" evidence="2">
    <location>
        <begin position="182"/>
        <end position="204"/>
    </location>
</feature>
<dbReference type="PROSITE" id="PS50855">
    <property type="entry name" value="COX1"/>
    <property type="match status" value="1"/>
</dbReference>
<dbReference type="InterPro" id="IPR036927">
    <property type="entry name" value="Cyt_c_oxase-like_su1_sf"/>
</dbReference>
<dbReference type="GO" id="GO:0020037">
    <property type="term" value="F:heme binding"/>
    <property type="evidence" value="ECO:0007669"/>
    <property type="project" value="InterPro"/>
</dbReference>
<evidence type="ECO:0000256" key="2">
    <source>
        <dbReference type="SAM" id="Phobius"/>
    </source>
</evidence>
<dbReference type="PRINTS" id="PR01165">
    <property type="entry name" value="CYCOXIDASEI"/>
</dbReference>
<keyword evidence="1" id="KW-0249">Electron transport</keyword>
<evidence type="ECO:0000259" key="3">
    <source>
        <dbReference type="PROSITE" id="PS50855"/>
    </source>
</evidence>
<accession>A0A0C1UPH6</accession>
<dbReference type="PANTHER" id="PTHR10422:SF40">
    <property type="entry name" value="CYTOCHROME C OXIDASE SUBUNIT I"/>
    <property type="match status" value="1"/>
</dbReference>
<reference evidence="4 6" key="1">
    <citation type="submission" date="2014-08" db="EMBL/GenBank/DDBJ databases">
        <title>Methylacidiphilum kamchatkense strain Kam1 draft genome sequence.</title>
        <authorList>
            <person name="Birkeland N.-K."/>
            <person name="Erikstad H.A."/>
        </authorList>
    </citation>
    <scope>NUCLEOTIDE SEQUENCE [LARGE SCALE GENOMIC DNA]</scope>
    <source>
        <strain evidence="4 6">Kam1</strain>
    </source>
</reference>
<feature type="transmembrane region" description="Helical" evidence="2">
    <location>
        <begin position="427"/>
        <end position="447"/>
    </location>
</feature>
<evidence type="ECO:0000313" key="7">
    <source>
        <dbReference type="Proteomes" id="UP000315925"/>
    </source>
</evidence>
<dbReference type="EMBL" id="CP037899">
    <property type="protein sequence ID" value="QDQ42302.1"/>
    <property type="molecule type" value="Genomic_DNA"/>
</dbReference>
<keyword evidence="1" id="KW-0813">Transport</keyword>
<sequence>MSAIVQAQTEVVQDPKHFELSPANRRWILWFILFGFAALAFGVFQGFVQGLNYAGISLFTFLPGMKTYYEGLTAHGVLNAFIFTFAEANGWLSLTTARALGRNLNSKLLALSFVLLVLGTVFAGIPIFLGKASVLYTFYPPLRAHWAFYFGIALAVVSTWIISAAQLWALAEWRKEHKGERIPLMAYVSIMTYIMWDISSLGAASEDLFLLLPWSLNLLPGSDPLLSRVLFWYTGHQIVYYWLLPAYVSWYIFIPRMVGGKLFSDSLARIAFIMFVVLVPVGFHHQYTDPGVGNYYKIAVLFLTFGIAFPSLLTAFSIMYALEIGGRANGGKGILGWFLKLPWTNPAVSAQVLAMIAFLPGGITGIMNASYNMNLLVHNTTFVPGHFHLTLGSAVTLSYFGIAYWLIPYLTGRKLVLEKIAKWQPWVYFLGILIFARGEISGGILGMPRRTALAIINYEPLPGWKLAGALTGIGGTIMFIGCVLFFLVIFFTLMQGKKMESTGDLPFTETYLGAAPSGWQLILDKLSYWVLLSFILIALVYGPFLLTHLPPKLTSPPFQGF</sequence>
<dbReference type="RefSeq" id="WP_039721631.1">
    <property type="nucleotide sequence ID" value="NZ_CP037899.1"/>
</dbReference>
<dbReference type="InterPro" id="IPR000883">
    <property type="entry name" value="Cyt_C_Oxase_1"/>
</dbReference>
<feature type="transmembrane region" description="Helical" evidence="2">
    <location>
        <begin position="295"/>
        <end position="322"/>
    </location>
</feature>
<keyword evidence="5" id="KW-0560">Oxidoreductase</keyword>
<dbReference type="STRING" id="1202785.A946_07300"/>
<evidence type="ECO:0000313" key="4">
    <source>
        <dbReference type="EMBL" id="KIE58299.1"/>
    </source>
</evidence>
<feature type="transmembrane region" description="Helical" evidence="2">
    <location>
        <begin position="343"/>
        <end position="367"/>
    </location>
</feature>
<keyword evidence="6" id="KW-1185">Reference proteome</keyword>
<dbReference type="InterPro" id="IPR023616">
    <property type="entry name" value="Cyt_c_oxase-like_su1_dom"/>
</dbReference>
<protein>
    <submittedName>
        <fullName evidence="4">Cytochrome C oxidase subunit I</fullName>
    </submittedName>
    <submittedName>
        <fullName evidence="5">Cytochrome c oxidase subunit 1</fullName>
        <ecNumber evidence="5">1.9.3.1</ecNumber>
    </submittedName>
</protein>
<feature type="transmembrane region" description="Helical" evidence="2">
    <location>
        <begin position="68"/>
        <end position="88"/>
    </location>
</feature>
<keyword evidence="2" id="KW-1133">Transmembrane helix</keyword>
<dbReference type="EMBL" id="JQNX01000005">
    <property type="protein sequence ID" value="KIE58299.1"/>
    <property type="molecule type" value="Genomic_DNA"/>
</dbReference>
<dbReference type="GO" id="GO:0004129">
    <property type="term" value="F:cytochrome-c oxidase activity"/>
    <property type="evidence" value="ECO:0007669"/>
    <property type="project" value="InterPro"/>
</dbReference>
<dbReference type="GO" id="GO:0016491">
    <property type="term" value="F:oxidoreductase activity"/>
    <property type="evidence" value="ECO:0007669"/>
    <property type="project" value="UniProtKB-KW"/>
</dbReference>
<dbReference type="PANTHER" id="PTHR10422">
    <property type="entry name" value="CYTOCHROME C OXIDASE SUBUNIT 1"/>
    <property type="match status" value="1"/>
</dbReference>
<dbReference type="Proteomes" id="UP000315925">
    <property type="component" value="Chromosome"/>
</dbReference>
<dbReference type="GO" id="GO:0016020">
    <property type="term" value="C:membrane"/>
    <property type="evidence" value="ECO:0007669"/>
    <property type="project" value="InterPro"/>
</dbReference>
<proteinExistence type="predicted"/>
<feature type="transmembrane region" description="Helical" evidence="2">
    <location>
        <begin position="108"/>
        <end position="128"/>
    </location>
</feature>
<feature type="transmembrane region" description="Helical" evidence="2">
    <location>
        <begin position="526"/>
        <end position="546"/>
    </location>
</feature>
<organism evidence="5 7">
    <name type="scientific">Methylacidiphilum kamchatkense Kam1</name>
    <dbReference type="NCBI Taxonomy" id="1202785"/>
    <lineage>
        <taxon>Bacteria</taxon>
        <taxon>Pseudomonadati</taxon>
        <taxon>Verrucomicrobiota</taxon>
        <taxon>Methylacidiphilae</taxon>
        <taxon>Methylacidiphilales</taxon>
        <taxon>Methylacidiphilaceae</taxon>
        <taxon>Methylacidiphilum (ex Ratnadevi et al. 2023)</taxon>
    </lineage>
</organism>
<dbReference type="Pfam" id="PF00115">
    <property type="entry name" value="COX1"/>
    <property type="match status" value="1"/>
</dbReference>
<evidence type="ECO:0000313" key="5">
    <source>
        <dbReference type="EMBL" id="QDQ42302.1"/>
    </source>
</evidence>
<feature type="transmembrane region" description="Helical" evidence="2">
    <location>
        <begin position="266"/>
        <end position="283"/>
    </location>
</feature>
<dbReference type="AlphaFoldDB" id="A0A0C1UPH6"/>
<reference evidence="5" key="2">
    <citation type="journal article" date="2019" name="BMC Genomics">
        <title>Complete genome sequence analysis of the thermoacidophilic verrucomicrobial methanotroph 'Candidatus Methylacidiphilum kamchatkense' strain Kam1 and comparison with its closest relatives.</title>
        <authorList>
            <person name="Kruse T."/>
            <person name="Ratnadevi C.M."/>
            <person name="Erikstad H.A."/>
            <person name="Birkeland N.K."/>
        </authorList>
    </citation>
    <scope>NUCLEOTIDE SEQUENCE</scope>
    <source>
        <strain evidence="5">Kam1</strain>
    </source>
</reference>
<feature type="domain" description="Cytochrome oxidase subunit I profile" evidence="3">
    <location>
        <begin position="29"/>
        <end position="500"/>
    </location>
</feature>
<keyword evidence="1" id="KW-0679">Respiratory chain</keyword>
<dbReference type="GO" id="GO:0009060">
    <property type="term" value="P:aerobic respiration"/>
    <property type="evidence" value="ECO:0007669"/>
    <property type="project" value="InterPro"/>
</dbReference>
<evidence type="ECO:0000256" key="1">
    <source>
        <dbReference type="ARBA" id="ARBA00022660"/>
    </source>
</evidence>
<dbReference type="OrthoDB" id="9764568at2"/>
<gene>
    <name evidence="5" type="primary">cyoB2</name>
    <name evidence="4" type="ORF">A946_07300</name>
    <name evidence="5" type="ORF">kam1_1072</name>
</gene>
<keyword evidence="2" id="KW-0472">Membrane</keyword>
<keyword evidence="2" id="KW-0812">Transmembrane</keyword>
<feature type="transmembrane region" description="Helical" evidence="2">
    <location>
        <begin position="230"/>
        <end position="254"/>
    </location>
</feature>
<dbReference type="EC" id="1.9.3.1" evidence="5"/>
<name>A0A0C1UPH6_9BACT</name>
<feature type="transmembrane region" description="Helical" evidence="2">
    <location>
        <begin position="467"/>
        <end position="493"/>
    </location>
</feature>
<feature type="transmembrane region" description="Helical" evidence="2">
    <location>
        <begin position="387"/>
        <end position="407"/>
    </location>
</feature>
<dbReference type="KEGG" id="mkc:kam1_1072"/>